<protein>
    <submittedName>
        <fullName evidence="1">Uncharacterized protein</fullName>
    </submittedName>
</protein>
<organism evidence="1 2">
    <name type="scientific">Novipirellula caenicola</name>
    <dbReference type="NCBI Taxonomy" id="1536901"/>
    <lineage>
        <taxon>Bacteria</taxon>
        <taxon>Pseudomonadati</taxon>
        <taxon>Planctomycetota</taxon>
        <taxon>Planctomycetia</taxon>
        <taxon>Pirellulales</taxon>
        <taxon>Pirellulaceae</taxon>
        <taxon>Novipirellula</taxon>
    </lineage>
</organism>
<evidence type="ECO:0000313" key="1">
    <source>
        <dbReference type="EMBL" id="GAA5505395.1"/>
    </source>
</evidence>
<evidence type="ECO:0000313" key="2">
    <source>
        <dbReference type="Proteomes" id="UP001416858"/>
    </source>
</evidence>
<proteinExistence type="predicted"/>
<accession>A0ABP9VJL8</accession>
<reference evidence="1 2" key="1">
    <citation type="submission" date="2024-02" db="EMBL/GenBank/DDBJ databases">
        <title>Rhodopirellula caenicola NBRC 110016.</title>
        <authorList>
            <person name="Ichikawa N."/>
            <person name="Katano-Makiyama Y."/>
            <person name="Hidaka K."/>
        </authorList>
    </citation>
    <scope>NUCLEOTIDE SEQUENCE [LARGE SCALE GENOMIC DNA]</scope>
    <source>
        <strain evidence="1 2">NBRC 110016</strain>
    </source>
</reference>
<comment type="caution">
    <text evidence="1">The sequence shown here is derived from an EMBL/GenBank/DDBJ whole genome shotgun (WGS) entry which is preliminary data.</text>
</comment>
<dbReference type="EMBL" id="BAABRO010000001">
    <property type="protein sequence ID" value="GAA5505395.1"/>
    <property type="molecule type" value="Genomic_DNA"/>
</dbReference>
<gene>
    <name evidence="1" type="ORF">Rcae01_00840</name>
</gene>
<keyword evidence="2" id="KW-1185">Reference proteome</keyword>
<dbReference type="Proteomes" id="UP001416858">
    <property type="component" value="Unassembled WGS sequence"/>
</dbReference>
<name>A0ABP9VJL8_9BACT</name>
<sequence>MTRCCTITNGKFARYASGGMNCKTNAGHAASCDNEVIIAGCGGDKRVLGLLSLVGPSAPSVTHGVLSTVRGNVIAGWRLTSMRGLDS</sequence>